<dbReference type="InterPro" id="IPR051924">
    <property type="entry name" value="GST_Kappa/NadH"/>
</dbReference>
<dbReference type="RefSeq" id="WP_008641879.1">
    <property type="nucleotide sequence ID" value="NZ_CP026544.1"/>
</dbReference>
<name>A0A2L0XA47_9BURK</name>
<gene>
    <name evidence="2" type="ORF">DDF84_015340</name>
</gene>
<dbReference type="InterPro" id="IPR014440">
    <property type="entry name" value="HCCAis_GSTk"/>
</dbReference>
<comment type="catalytic activity">
    <reaction evidence="1">
        <text>2-hydroxychromene-2-carboxylate = (3E)-4-(2-hydroxyphenyl)-2-oxobut-3-enoate</text>
        <dbReference type="Rhea" id="RHEA:27401"/>
        <dbReference type="ChEBI" id="CHEBI:59350"/>
        <dbReference type="ChEBI" id="CHEBI:59353"/>
        <dbReference type="EC" id="5.99.1.4"/>
    </reaction>
</comment>
<organism evidence="2 3">
    <name type="scientific">Cupriavidus metallidurans</name>
    <dbReference type="NCBI Taxonomy" id="119219"/>
    <lineage>
        <taxon>Bacteria</taxon>
        <taxon>Pseudomonadati</taxon>
        <taxon>Pseudomonadota</taxon>
        <taxon>Betaproteobacteria</taxon>
        <taxon>Burkholderiales</taxon>
        <taxon>Burkholderiaceae</taxon>
        <taxon>Cupriavidus</taxon>
    </lineage>
</organism>
<dbReference type="GO" id="GO:0004602">
    <property type="term" value="F:glutathione peroxidase activity"/>
    <property type="evidence" value="ECO:0007669"/>
    <property type="project" value="TreeGrafter"/>
</dbReference>
<reference evidence="2 3" key="1">
    <citation type="submission" date="2019-03" db="EMBL/GenBank/DDBJ databases">
        <title>Comparative insights into the high quality Complete genome sequence of highly metal resistant Cupriavidus metallidurans strain BS1 isolated from a gold-copper mine.</title>
        <authorList>
            <person name="Mazhar H.S."/>
            <person name="Rensing C."/>
        </authorList>
    </citation>
    <scope>NUCLEOTIDE SEQUENCE [LARGE SCALE GENOMIC DNA]</scope>
    <source>
        <strain evidence="2 3">BS1</strain>
    </source>
</reference>
<dbReference type="CDD" id="cd03022">
    <property type="entry name" value="DsbA_HCCA_Iso"/>
    <property type="match status" value="1"/>
</dbReference>
<dbReference type="InterPro" id="IPR001853">
    <property type="entry name" value="DSBA-like_thioredoxin_dom"/>
</dbReference>
<dbReference type="GO" id="GO:1901170">
    <property type="term" value="P:naphthalene catabolic process"/>
    <property type="evidence" value="ECO:0007669"/>
    <property type="project" value="InterPro"/>
</dbReference>
<evidence type="ECO:0000313" key="2">
    <source>
        <dbReference type="EMBL" id="QBP11035.1"/>
    </source>
</evidence>
<sequence>MSKQVEYFLAPPSPFVYLGHARFVEIANRHKAQVLLKPCDIGKVFAVSGGLPLAQRPPQRQAYRLVELERWSKFLGIPLNLHPTFFPVSGDAAARLIIAAQLANGTARALELTGAISRAVWADQRNIADAATLSLIAEECGLDGASLLKASEGQAVQAAYAQNTQDAISANVFGAPWFVYDGQPYWGQDRLDFLDRALAAG</sequence>
<dbReference type="PIRSF" id="PIRSF006386">
    <property type="entry name" value="HCCAis_GSTk"/>
    <property type="match status" value="1"/>
</dbReference>
<dbReference type="OrthoDB" id="8560325at2"/>
<dbReference type="PANTHER" id="PTHR42943">
    <property type="entry name" value="GLUTATHIONE S-TRANSFERASE KAPPA"/>
    <property type="match status" value="1"/>
</dbReference>
<dbReference type="EMBL" id="CP037900">
    <property type="protein sequence ID" value="QBP11035.1"/>
    <property type="molecule type" value="Genomic_DNA"/>
</dbReference>
<dbReference type="GO" id="GO:0006749">
    <property type="term" value="P:glutathione metabolic process"/>
    <property type="evidence" value="ECO:0007669"/>
    <property type="project" value="TreeGrafter"/>
</dbReference>
<dbReference type="PANTHER" id="PTHR42943:SF13">
    <property type="entry name" value="GLUTATHIONE S-TRANSFERASE KAPPA-RELATED"/>
    <property type="match status" value="1"/>
</dbReference>
<dbReference type="AlphaFoldDB" id="A0A2L0XA47"/>
<keyword evidence="1 2" id="KW-0413">Isomerase</keyword>
<protein>
    <recommendedName>
        <fullName evidence="1">2-hydroxychromene-2-carboxylate isomerase</fullName>
        <ecNumber evidence="1">5.99.1.4</ecNumber>
    </recommendedName>
</protein>
<evidence type="ECO:0000256" key="1">
    <source>
        <dbReference type="PIRNR" id="PIRNR006386"/>
    </source>
</evidence>
<evidence type="ECO:0000313" key="3">
    <source>
        <dbReference type="Proteomes" id="UP000253772"/>
    </source>
</evidence>
<dbReference type="EC" id="5.99.1.4" evidence="1"/>
<dbReference type="Proteomes" id="UP000253772">
    <property type="component" value="Chromosome c1"/>
</dbReference>
<comment type="similarity">
    <text evidence="1">Belongs to the GST superfamily. NadH family.</text>
</comment>
<dbReference type="InterPro" id="IPR044087">
    <property type="entry name" value="NahD-like"/>
</dbReference>
<dbReference type="GO" id="GO:0018845">
    <property type="term" value="F:2-hydroxychromene-2-carboxylate isomerase activity"/>
    <property type="evidence" value="ECO:0007669"/>
    <property type="project" value="UniProtKB-UniRule"/>
</dbReference>
<proteinExistence type="inferred from homology"/>
<dbReference type="GO" id="GO:0004364">
    <property type="term" value="F:glutathione transferase activity"/>
    <property type="evidence" value="ECO:0007669"/>
    <property type="project" value="TreeGrafter"/>
</dbReference>
<dbReference type="InterPro" id="IPR036249">
    <property type="entry name" value="Thioredoxin-like_sf"/>
</dbReference>
<dbReference type="Gene3D" id="3.40.30.10">
    <property type="entry name" value="Glutaredoxin"/>
    <property type="match status" value="1"/>
</dbReference>
<dbReference type="Pfam" id="PF01323">
    <property type="entry name" value="DSBA"/>
    <property type="match status" value="1"/>
</dbReference>
<dbReference type="SUPFAM" id="SSF52833">
    <property type="entry name" value="Thioredoxin-like"/>
    <property type="match status" value="1"/>
</dbReference>
<accession>A0A2L0XA47</accession>